<protein>
    <submittedName>
        <fullName evidence="2">Lipid-binding START domain protein</fullName>
    </submittedName>
</protein>
<evidence type="ECO:0000313" key="3">
    <source>
        <dbReference type="Proteomes" id="UP000002774"/>
    </source>
</evidence>
<dbReference type="eggNOG" id="ENOG503302V">
    <property type="taxonomic scope" value="Bacteria"/>
</dbReference>
<dbReference type="PANTHER" id="PTHR19308:SF14">
    <property type="entry name" value="START DOMAIN-CONTAINING PROTEIN"/>
    <property type="match status" value="1"/>
</dbReference>
<dbReference type="InterPro" id="IPR002913">
    <property type="entry name" value="START_lipid-bd_dom"/>
</dbReference>
<dbReference type="SUPFAM" id="SSF55961">
    <property type="entry name" value="Bet v1-like"/>
    <property type="match status" value="1"/>
</dbReference>
<dbReference type="InterPro" id="IPR028347">
    <property type="entry name" value="START_dom_prot"/>
</dbReference>
<evidence type="ECO:0000259" key="1">
    <source>
        <dbReference type="PROSITE" id="PS50848"/>
    </source>
</evidence>
<keyword evidence="3" id="KW-1185">Reference proteome</keyword>
<proteinExistence type="predicted"/>
<dbReference type="PROSITE" id="PS50848">
    <property type="entry name" value="START"/>
    <property type="match status" value="1"/>
</dbReference>
<gene>
    <name evidence="2" type="ORF">Mucpa_1285</name>
</gene>
<feature type="domain" description="START" evidence="1">
    <location>
        <begin position="22"/>
        <end position="205"/>
    </location>
</feature>
<sequence length="215" mass="24521">MGKKIILLLIWVLVHSTAVYGQEAWKLAVLKEGIKVYTRPVVNSKFKAIKVECSLPVHPSQLVAAIMDIDNSYQWVYHSKVNRIIKRVSPSELYYYSEVSVPWPAENRDYISHIMVSQNPKTKVTTIDAPCIAGMVPEKNNVVRITHSIGKWTIWPYVNNGIKVEYELEVDPSGSVPAWLINLFITQGPLETFQKLEAYLQKKDYKEAKLGFIAD</sequence>
<dbReference type="InterPro" id="IPR051213">
    <property type="entry name" value="START_lipid_transfer"/>
</dbReference>
<evidence type="ECO:0000313" key="2">
    <source>
        <dbReference type="EMBL" id="EHQ25449.1"/>
    </source>
</evidence>
<accession>H1YHB5</accession>
<organism evidence="2 3">
    <name type="scientific">Mucilaginibacter paludis DSM 18603</name>
    <dbReference type="NCBI Taxonomy" id="714943"/>
    <lineage>
        <taxon>Bacteria</taxon>
        <taxon>Pseudomonadati</taxon>
        <taxon>Bacteroidota</taxon>
        <taxon>Sphingobacteriia</taxon>
        <taxon>Sphingobacteriales</taxon>
        <taxon>Sphingobacteriaceae</taxon>
        <taxon>Mucilaginibacter</taxon>
    </lineage>
</organism>
<dbReference type="GO" id="GO:0008289">
    <property type="term" value="F:lipid binding"/>
    <property type="evidence" value="ECO:0007669"/>
    <property type="project" value="InterPro"/>
</dbReference>
<dbReference type="HOGENOM" id="CLU_095975_0_0_10"/>
<dbReference type="Proteomes" id="UP000002774">
    <property type="component" value="Chromosome"/>
</dbReference>
<dbReference type="EMBL" id="CM001403">
    <property type="protein sequence ID" value="EHQ25449.1"/>
    <property type="molecule type" value="Genomic_DNA"/>
</dbReference>
<dbReference type="GO" id="GO:0005737">
    <property type="term" value="C:cytoplasm"/>
    <property type="evidence" value="ECO:0007669"/>
    <property type="project" value="UniProtKB-ARBA"/>
</dbReference>
<name>H1YHB5_9SPHI</name>
<reference evidence="2" key="1">
    <citation type="submission" date="2011-09" db="EMBL/GenBank/DDBJ databases">
        <title>The permanent draft genome of Mucilaginibacter paludis DSM 18603.</title>
        <authorList>
            <consortium name="US DOE Joint Genome Institute (JGI-PGF)"/>
            <person name="Lucas S."/>
            <person name="Han J."/>
            <person name="Lapidus A."/>
            <person name="Bruce D."/>
            <person name="Goodwin L."/>
            <person name="Pitluck S."/>
            <person name="Peters L."/>
            <person name="Kyrpides N."/>
            <person name="Mavromatis K."/>
            <person name="Ivanova N."/>
            <person name="Mikhailova N."/>
            <person name="Held B."/>
            <person name="Detter J.C."/>
            <person name="Tapia R."/>
            <person name="Han C."/>
            <person name="Land M."/>
            <person name="Hauser L."/>
            <person name="Markowitz V."/>
            <person name="Cheng J.-F."/>
            <person name="Hugenholtz P."/>
            <person name="Woyke T."/>
            <person name="Wu D."/>
            <person name="Tindall B."/>
            <person name="Brambilla E."/>
            <person name="Klenk H.-P."/>
            <person name="Eisen J.A."/>
        </authorList>
    </citation>
    <scope>NUCLEOTIDE SEQUENCE [LARGE SCALE GENOMIC DNA]</scope>
    <source>
        <strain evidence="2">DSM 18603</strain>
    </source>
</reference>
<dbReference type="PIRSF" id="PIRSF039033">
    <property type="entry name" value="START_dom"/>
    <property type="match status" value="1"/>
</dbReference>
<dbReference type="InterPro" id="IPR023393">
    <property type="entry name" value="START-like_dom_sf"/>
</dbReference>
<dbReference type="AlphaFoldDB" id="H1YHB5"/>
<dbReference type="PANTHER" id="PTHR19308">
    <property type="entry name" value="PHOSPHATIDYLCHOLINE TRANSFER PROTEIN"/>
    <property type="match status" value="1"/>
</dbReference>
<dbReference type="OrthoDB" id="5734556at2"/>
<dbReference type="RefSeq" id="WP_008505195.1">
    <property type="nucleotide sequence ID" value="NZ_CM001403.1"/>
</dbReference>
<dbReference type="Pfam" id="PF01852">
    <property type="entry name" value="START"/>
    <property type="match status" value="1"/>
</dbReference>
<dbReference type="STRING" id="714943.Mucpa_1285"/>
<dbReference type="Gene3D" id="3.30.530.20">
    <property type="match status" value="1"/>
</dbReference>